<evidence type="ECO:0000256" key="1">
    <source>
        <dbReference type="ARBA" id="ARBA00022980"/>
    </source>
</evidence>
<organism evidence="3 4">
    <name type="scientific">Rothia dentocariosa</name>
    <dbReference type="NCBI Taxonomy" id="2047"/>
    <lineage>
        <taxon>Bacteria</taxon>
        <taxon>Bacillati</taxon>
        <taxon>Actinomycetota</taxon>
        <taxon>Actinomycetes</taxon>
        <taxon>Micrococcales</taxon>
        <taxon>Micrococcaceae</taxon>
        <taxon>Rothia</taxon>
    </lineage>
</organism>
<dbReference type="AlphaFoldDB" id="A0A3S4YQR9"/>
<evidence type="ECO:0000256" key="2">
    <source>
        <dbReference type="ARBA" id="ARBA00023274"/>
    </source>
</evidence>
<dbReference type="NCBIfam" id="NF004612">
    <property type="entry name" value="PRK05943.1"/>
    <property type="match status" value="1"/>
</dbReference>
<dbReference type="GO" id="GO:0003735">
    <property type="term" value="F:structural constituent of ribosome"/>
    <property type="evidence" value="ECO:0007669"/>
    <property type="project" value="InterPro"/>
</dbReference>
<evidence type="ECO:0000313" key="3">
    <source>
        <dbReference type="EMBL" id="VEJ28845.1"/>
    </source>
</evidence>
<dbReference type="GO" id="GO:0008097">
    <property type="term" value="F:5S rRNA binding"/>
    <property type="evidence" value="ECO:0007669"/>
    <property type="project" value="InterPro"/>
</dbReference>
<proteinExistence type="predicted"/>
<evidence type="ECO:0000313" key="4">
    <source>
        <dbReference type="Proteomes" id="UP000270988"/>
    </source>
</evidence>
<dbReference type="NCBIfam" id="TIGR00731">
    <property type="entry name" value="bL25_bact_ctc"/>
    <property type="match status" value="1"/>
</dbReference>
<name>A0A3S4YQR9_9MICC</name>
<keyword evidence="2" id="KW-0687">Ribonucleoprotein</keyword>
<dbReference type="SUPFAM" id="SSF50715">
    <property type="entry name" value="Ribosomal protein L25-like"/>
    <property type="match status" value="1"/>
</dbReference>
<keyword evidence="1 3" id="KW-0689">Ribosomal protein</keyword>
<dbReference type="InterPro" id="IPR020056">
    <property type="entry name" value="Rbsml_bL25/Gln-tRNA_synth_N"/>
</dbReference>
<sequence length="94" mass="10654">MSEIKITAEPRTDFGKGYARRIRAVGDIPAVIYGNGKEPKHVTLPGHETTLAVRNKDVVLVIEVDGEQFKTRVQDIQRHPIRPELQHIDLLFVD</sequence>
<dbReference type="InterPro" id="IPR029751">
    <property type="entry name" value="Ribosomal_L25_dom"/>
</dbReference>
<dbReference type="InterPro" id="IPR001021">
    <property type="entry name" value="Ribosomal_bL25_long"/>
</dbReference>
<dbReference type="RefSeq" id="WP_037231874.1">
    <property type="nucleotide sequence ID" value="NZ_CAUQVD010000036.1"/>
</dbReference>
<gene>
    <name evidence="3" type="primary">rplY</name>
    <name evidence="3" type="ORF">NCTC10918_00083</name>
</gene>
<accession>A0A5F0M9S1</accession>
<dbReference type="InterPro" id="IPR011035">
    <property type="entry name" value="Ribosomal_bL25/Gln-tRNA_synth"/>
</dbReference>
<dbReference type="Pfam" id="PF01386">
    <property type="entry name" value="Ribosomal_L25p"/>
    <property type="match status" value="1"/>
</dbReference>
<reference evidence="3 4" key="1">
    <citation type="submission" date="2018-12" db="EMBL/GenBank/DDBJ databases">
        <authorList>
            <consortium name="Pathogen Informatics"/>
        </authorList>
    </citation>
    <scope>NUCLEOTIDE SEQUENCE [LARGE SCALE GENOMIC DNA]</scope>
    <source>
        <strain evidence="3 4">NCTC10918</strain>
    </source>
</reference>
<dbReference type="GO" id="GO:0005840">
    <property type="term" value="C:ribosome"/>
    <property type="evidence" value="ECO:0007669"/>
    <property type="project" value="UniProtKB-KW"/>
</dbReference>
<dbReference type="Proteomes" id="UP000270988">
    <property type="component" value="Chromosome"/>
</dbReference>
<dbReference type="CDD" id="cd00495">
    <property type="entry name" value="Ribosomal_L25_TL5_CTC"/>
    <property type="match status" value="1"/>
</dbReference>
<dbReference type="Gene3D" id="2.40.240.10">
    <property type="entry name" value="Ribosomal Protein L25, Chain P"/>
    <property type="match status" value="1"/>
</dbReference>
<dbReference type="STRING" id="762948.HMPREF0733_11441"/>
<dbReference type="GO" id="GO:0006412">
    <property type="term" value="P:translation"/>
    <property type="evidence" value="ECO:0007669"/>
    <property type="project" value="InterPro"/>
</dbReference>
<accession>A0A3S4YQR9</accession>
<dbReference type="EMBL" id="LR134521">
    <property type="protein sequence ID" value="VEJ28845.1"/>
    <property type="molecule type" value="Genomic_DNA"/>
</dbReference>
<protein>
    <submittedName>
        <fullName evidence="3">50S ribosomal protein L25</fullName>
    </submittedName>
</protein>
<dbReference type="GO" id="GO:1990904">
    <property type="term" value="C:ribonucleoprotein complex"/>
    <property type="evidence" value="ECO:0007669"/>
    <property type="project" value="UniProtKB-KW"/>
</dbReference>